<feature type="transmembrane region" description="Helical" evidence="1">
    <location>
        <begin position="112"/>
        <end position="132"/>
    </location>
</feature>
<evidence type="ECO:0000313" key="2">
    <source>
        <dbReference type="EMBL" id="SDG21434.1"/>
    </source>
</evidence>
<sequence>MIYAFPAGLLLGVLTNLGQGVLPGGFNSLANSGAIWVVAAFVAGAHSRRPVLSGVLTQVGAVAGYYGYAELFRDGMGDLHAPSVWLALAFVAGPIFGTAGKWWRHDEGWRHWTGAGVLGAVFGMEGLWHWLVLGYLDTGITACVVAVVLPVLLARDRWRALAVSVALSWAALGCLKLVTLATGL</sequence>
<name>A0A1G7SEU5_9PSEU</name>
<protein>
    <submittedName>
        <fullName evidence="2">Uncharacterized protein</fullName>
    </submittedName>
</protein>
<dbReference type="EMBL" id="FNCC01000006">
    <property type="protein sequence ID" value="SDG21434.1"/>
    <property type="molecule type" value="Genomic_DNA"/>
</dbReference>
<evidence type="ECO:0000256" key="1">
    <source>
        <dbReference type="SAM" id="Phobius"/>
    </source>
</evidence>
<gene>
    <name evidence="2" type="ORF">SAMN05216553_106212</name>
</gene>
<organism evidence="2 3">
    <name type="scientific">Lentzea fradiae</name>
    <dbReference type="NCBI Taxonomy" id="200378"/>
    <lineage>
        <taxon>Bacteria</taxon>
        <taxon>Bacillati</taxon>
        <taxon>Actinomycetota</taxon>
        <taxon>Actinomycetes</taxon>
        <taxon>Pseudonocardiales</taxon>
        <taxon>Pseudonocardiaceae</taxon>
        <taxon>Lentzea</taxon>
    </lineage>
</organism>
<dbReference type="STRING" id="200378.SAMN05216553_106212"/>
<dbReference type="Proteomes" id="UP000199623">
    <property type="component" value="Unassembled WGS sequence"/>
</dbReference>
<dbReference type="RefSeq" id="WP_218133762.1">
    <property type="nucleotide sequence ID" value="NZ_FNCC01000006.1"/>
</dbReference>
<feature type="transmembrane region" description="Helical" evidence="1">
    <location>
        <begin position="138"/>
        <end position="154"/>
    </location>
</feature>
<proteinExistence type="predicted"/>
<evidence type="ECO:0000313" key="3">
    <source>
        <dbReference type="Proteomes" id="UP000199623"/>
    </source>
</evidence>
<feature type="transmembrane region" description="Helical" evidence="1">
    <location>
        <begin position="161"/>
        <end position="181"/>
    </location>
</feature>
<keyword evidence="1" id="KW-0472">Membrane</keyword>
<dbReference type="InterPro" id="IPR045393">
    <property type="entry name" value="DUF6518"/>
</dbReference>
<dbReference type="Pfam" id="PF20128">
    <property type="entry name" value="DUF6518"/>
    <property type="match status" value="1"/>
</dbReference>
<keyword evidence="1" id="KW-0812">Transmembrane</keyword>
<feature type="transmembrane region" description="Helical" evidence="1">
    <location>
        <begin position="80"/>
        <end position="100"/>
    </location>
</feature>
<feature type="transmembrane region" description="Helical" evidence="1">
    <location>
        <begin position="28"/>
        <end position="44"/>
    </location>
</feature>
<accession>A0A1G7SEU5</accession>
<reference evidence="3" key="1">
    <citation type="submission" date="2016-10" db="EMBL/GenBank/DDBJ databases">
        <authorList>
            <person name="Varghese N."/>
            <person name="Submissions S."/>
        </authorList>
    </citation>
    <scope>NUCLEOTIDE SEQUENCE [LARGE SCALE GENOMIC DNA]</scope>
    <source>
        <strain evidence="3">CGMCC 4.3506</strain>
    </source>
</reference>
<keyword evidence="3" id="KW-1185">Reference proteome</keyword>
<feature type="transmembrane region" description="Helical" evidence="1">
    <location>
        <begin position="51"/>
        <end position="68"/>
    </location>
</feature>
<keyword evidence="1" id="KW-1133">Transmembrane helix</keyword>
<dbReference type="AlphaFoldDB" id="A0A1G7SEU5"/>